<gene>
    <name evidence="1" type="ORF">RHIMIDRAFT_235779</name>
</gene>
<keyword evidence="2" id="KW-1185">Reference proteome</keyword>
<dbReference type="Proteomes" id="UP000242254">
    <property type="component" value="Unassembled WGS sequence"/>
</dbReference>
<evidence type="ECO:0000313" key="2">
    <source>
        <dbReference type="Proteomes" id="UP000242254"/>
    </source>
</evidence>
<dbReference type="GeneID" id="35439406"/>
<dbReference type="EMBL" id="KZ303845">
    <property type="protein sequence ID" value="PHZ15021.1"/>
    <property type="molecule type" value="Genomic_DNA"/>
</dbReference>
<organism evidence="1 2">
    <name type="scientific">Rhizopus microsporus ATCC 52813</name>
    <dbReference type="NCBI Taxonomy" id="1340429"/>
    <lineage>
        <taxon>Eukaryota</taxon>
        <taxon>Fungi</taxon>
        <taxon>Fungi incertae sedis</taxon>
        <taxon>Mucoromycota</taxon>
        <taxon>Mucoromycotina</taxon>
        <taxon>Mucoromycetes</taxon>
        <taxon>Mucorales</taxon>
        <taxon>Mucorineae</taxon>
        <taxon>Rhizopodaceae</taxon>
        <taxon>Rhizopus</taxon>
    </lineage>
</organism>
<accession>A0A2G4T1Y2</accession>
<dbReference type="InterPro" id="IPR012340">
    <property type="entry name" value="NA-bd_OB-fold"/>
</dbReference>
<evidence type="ECO:0000313" key="1">
    <source>
        <dbReference type="EMBL" id="PHZ15021.1"/>
    </source>
</evidence>
<dbReference type="Gene3D" id="2.40.50.140">
    <property type="entry name" value="Nucleic acid-binding proteins"/>
    <property type="match status" value="1"/>
</dbReference>
<protein>
    <submittedName>
        <fullName evidence="1">Uncharacterized protein</fullName>
    </submittedName>
</protein>
<proteinExistence type="predicted"/>
<dbReference type="AlphaFoldDB" id="A0A2G4T1Y2"/>
<dbReference type="RefSeq" id="XP_023468729.1">
    <property type="nucleotide sequence ID" value="XM_023608416.1"/>
</dbReference>
<sequence>MLNIAEENLHCHHLLFIRDVVTSKHYIDQNCFEVTDTGLVYRKAKLNGVLVAQEQKEEEHHLWLDDGTAVIKAILTSCLYSRKCYKKLEISCSVTGMQYMKAKETEYRLIIFFSFQVHEQGLDEIYHLLKVIQERPKKTAITSSSTPMFYTLSSNPSPKRLTFQSPIRPDEFTWSPTHTVATSTPLRASIIRQIEADTEDEFEFSDLGEIDLAALEANAMEQKLNQPMKRKFDIF</sequence>
<reference evidence="1 2" key="1">
    <citation type="journal article" date="2016" name="Proc. Natl. Acad. Sci. U.S.A.">
        <title>Lipid metabolic changes in an early divergent fungus govern the establishment of a mutualistic symbiosis with endobacteria.</title>
        <authorList>
            <person name="Lastovetsky O.A."/>
            <person name="Gaspar M.L."/>
            <person name="Mondo S.J."/>
            <person name="LaButti K.M."/>
            <person name="Sandor L."/>
            <person name="Grigoriev I.V."/>
            <person name="Henry S.A."/>
            <person name="Pawlowska T.E."/>
        </authorList>
    </citation>
    <scope>NUCLEOTIDE SEQUENCE [LARGE SCALE GENOMIC DNA]</scope>
    <source>
        <strain evidence="1 2">ATCC 52813</strain>
    </source>
</reference>
<name>A0A2G4T1Y2_RHIZD</name>